<name>A0A368V635_9BACT</name>
<comment type="caution">
    <text evidence="2">The sequence shown here is derived from an EMBL/GenBank/DDBJ whole genome shotgun (WGS) entry which is preliminary data.</text>
</comment>
<organism evidence="2 3">
    <name type="scientific">Marinilabilia salmonicolor</name>
    <dbReference type="NCBI Taxonomy" id="989"/>
    <lineage>
        <taxon>Bacteria</taxon>
        <taxon>Pseudomonadati</taxon>
        <taxon>Bacteroidota</taxon>
        <taxon>Bacteroidia</taxon>
        <taxon>Marinilabiliales</taxon>
        <taxon>Marinilabiliaceae</taxon>
        <taxon>Marinilabilia</taxon>
    </lineage>
</organism>
<evidence type="ECO:0008006" key="4">
    <source>
        <dbReference type="Google" id="ProtNLM"/>
    </source>
</evidence>
<keyword evidence="3" id="KW-1185">Reference proteome</keyword>
<keyword evidence="1" id="KW-0175">Coiled coil</keyword>
<gene>
    <name evidence="2" type="ORF">DFO77_10810</name>
</gene>
<feature type="coiled-coil region" evidence="1">
    <location>
        <begin position="118"/>
        <end position="145"/>
    </location>
</feature>
<evidence type="ECO:0000313" key="3">
    <source>
        <dbReference type="Proteomes" id="UP000252733"/>
    </source>
</evidence>
<evidence type="ECO:0000313" key="2">
    <source>
        <dbReference type="EMBL" id="RCW36568.1"/>
    </source>
</evidence>
<accession>A0A368V635</accession>
<dbReference type="EMBL" id="QPIZ01000008">
    <property type="protein sequence ID" value="RCW36568.1"/>
    <property type="molecule type" value="Genomic_DNA"/>
</dbReference>
<sequence length="215" mass="24469">MLFSKVLKSIYFVSLNSKHLVMKSRILIIAAFSLILMGAFSSCKSKKKVTAKSEIGDIIEELPCEDKGKSDKNFFRASAMSTSADLSLAKEKALLLAKQRLVTLINSNTKSVTDRYVNEREIGDAAEFEQKFENMTREVADETINNIVVTCEKASVTEEGKYHGFVAIEVHRDDVLKGIDRRISNDDKLQLDYDKQKFQEIFEEEMEQMAEERGY</sequence>
<proteinExistence type="predicted"/>
<evidence type="ECO:0000256" key="1">
    <source>
        <dbReference type="SAM" id="Coils"/>
    </source>
</evidence>
<protein>
    <recommendedName>
        <fullName evidence="4">LPP20 lipoprotein</fullName>
    </recommendedName>
</protein>
<dbReference type="Proteomes" id="UP000252733">
    <property type="component" value="Unassembled WGS sequence"/>
</dbReference>
<dbReference type="AlphaFoldDB" id="A0A368V635"/>
<reference evidence="2 3" key="1">
    <citation type="submission" date="2018-07" db="EMBL/GenBank/DDBJ databases">
        <title>Freshwater and sediment microbial communities from various areas in North America, analyzing microbe dynamics in response to fracking.</title>
        <authorList>
            <person name="Lamendella R."/>
        </authorList>
    </citation>
    <scope>NUCLEOTIDE SEQUENCE [LARGE SCALE GENOMIC DNA]</scope>
    <source>
        <strain evidence="2 3">160A</strain>
    </source>
</reference>